<dbReference type="Proteomes" id="UP000515860">
    <property type="component" value="Chromosome"/>
</dbReference>
<feature type="transmembrane region" description="Helical" evidence="1">
    <location>
        <begin position="20"/>
        <end position="39"/>
    </location>
</feature>
<dbReference type="AlphaFoldDB" id="A0A7G9GFP8"/>
<reference evidence="2 3" key="1">
    <citation type="submission" date="2020-08" db="EMBL/GenBank/DDBJ databases">
        <authorList>
            <person name="Liu C."/>
            <person name="Sun Q."/>
        </authorList>
    </citation>
    <scope>NUCLEOTIDE SEQUENCE [LARGE SCALE GENOMIC DNA]</scope>
    <source>
        <strain evidence="2 3">NSJ-29</strain>
    </source>
</reference>
<accession>A0A7G9GFP8</accession>
<gene>
    <name evidence="2" type="ORF">H9Q79_04885</name>
</gene>
<proteinExistence type="predicted"/>
<keyword evidence="1" id="KW-0812">Transmembrane</keyword>
<evidence type="ECO:0000256" key="1">
    <source>
        <dbReference type="SAM" id="Phobius"/>
    </source>
</evidence>
<organism evidence="2 3">
    <name type="scientific">Wansuia hejianensis</name>
    <dbReference type="NCBI Taxonomy" id="2763667"/>
    <lineage>
        <taxon>Bacteria</taxon>
        <taxon>Bacillati</taxon>
        <taxon>Bacillota</taxon>
        <taxon>Clostridia</taxon>
        <taxon>Lachnospirales</taxon>
        <taxon>Lachnospiraceae</taxon>
        <taxon>Wansuia</taxon>
    </lineage>
</organism>
<feature type="transmembrane region" description="Helical" evidence="1">
    <location>
        <begin position="45"/>
        <end position="71"/>
    </location>
</feature>
<keyword evidence="1" id="KW-0472">Membrane</keyword>
<keyword evidence="3" id="KW-1185">Reference proteome</keyword>
<dbReference type="KEGG" id="whj:H9Q79_04885"/>
<name>A0A7G9GFP8_9FIRM</name>
<dbReference type="EMBL" id="CP060635">
    <property type="protein sequence ID" value="QNM09630.1"/>
    <property type="molecule type" value="Genomic_DNA"/>
</dbReference>
<evidence type="ECO:0000313" key="2">
    <source>
        <dbReference type="EMBL" id="QNM09630.1"/>
    </source>
</evidence>
<keyword evidence="1" id="KW-1133">Transmembrane helix</keyword>
<sequence>MKIRKGDYGYIKRQKVTRLLKTLAFFLLPMAFFIIGLVLNKGDRMNIYTVIAMVGCIPACMSAVGMIMMWMRKPMSAELYQEISSRAGSLLMVYELFLTTQEKNLFLDATAVCGDYVTAYTDREIKHKDLEFMEEHIRKTLRADHYKATVKIFDRTQKKAFLERLDTLRNRQTEFEAAANENFKPYEKYPDLSRNEVVKHILMAIAL</sequence>
<protein>
    <submittedName>
        <fullName evidence="2">Uncharacterized protein</fullName>
    </submittedName>
</protein>
<dbReference type="RefSeq" id="WP_147371436.1">
    <property type="nucleotide sequence ID" value="NZ_CP060635.1"/>
</dbReference>
<evidence type="ECO:0000313" key="3">
    <source>
        <dbReference type="Proteomes" id="UP000515860"/>
    </source>
</evidence>